<dbReference type="GO" id="GO:0007160">
    <property type="term" value="P:cell-matrix adhesion"/>
    <property type="evidence" value="ECO:0007669"/>
    <property type="project" value="TreeGrafter"/>
</dbReference>
<comment type="subcellular location">
    <subcellularLocation>
        <location evidence="1">Membrane</location>
    </subcellularLocation>
</comment>
<dbReference type="Proteomes" id="UP000261340">
    <property type="component" value="Unplaced"/>
</dbReference>
<reference evidence="9" key="2">
    <citation type="submission" date="2025-09" db="UniProtKB">
        <authorList>
            <consortium name="Ensembl"/>
        </authorList>
    </citation>
    <scope>IDENTIFICATION</scope>
</reference>
<dbReference type="OMA" id="DRVSNTC"/>
<evidence type="ECO:0000256" key="7">
    <source>
        <dbReference type="SAM" id="MobiDB-lite"/>
    </source>
</evidence>
<evidence type="ECO:0000313" key="10">
    <source>
        <dbReference type="Proteomes" id="UP000261340"/>
    </source>
</evidence>
<keyword evidence="10" id="KW-1185">Reference proteome</keyword>
<feature type="compositionally biased region" description="Low complexity" evidence="7">
    <location>
        <begin position="448"/>
        <end position="465"/>
    </location>
</feature>
<feature type="region of interest" description="Disordered" evidence="7">
    <location>
        <begin position="411"/>
        <end position="465"/>
    </location>
</feature>
<keyword evidence="3" id="KW-0732">Signal</keyword>
<dbReference type="GO" id="GO:0009986">
    <property type="term" value="C:cell surface"/>
    <property type="evidence" value="ECO:0007669"/>
    <property type="project" value="TreeGrafter"/>
</dbReference>
<dbReference type="GO" id="GO:0016020">
    <property type="term" value="C:membrane"/>
    <property type="evidence" value="ECO:0007669"/>
    <property type="project" value="UniProtKB-SubCell"/>
</dbReference>
<dbReference type="GeneTree" id="ENSGT00950000182957"/>
<dbReference type="Pfam" id="PF06060">
    <property type="entry name" value="Mesothelin"/>
    <property type="match status" value="1"/>
</dbReference>
<dbReference type="InterPro" id="IPR026664">
    <property type="entry name" value="Stereocilin-rel"/>
</dbReference>
<keyword evidence="6" id="KW-0325">Glycoprotein</keyword>
<dbReference type="InterPro" id="IPR010335">
    <property type="entry name" value="Mesothelin"/>
</dbReference>
<feature type="compositionally biased region" description="Pro residues" evidence="7">
    <location>
        <begin position="413"/>
        <end position="422"/>
    </location>
</feature>
<dbReference type="Ensembl" id="ENSACIT00000031320.1">
    <property type="protein sequence ID" value="ENSACIP00000030523.1"/>
    <property type="gene ID" value="ENSACIG00000023612.1"/>
</dbReference>
<evidence type="ECO:0000256" key="5">
    <source>
        <dbReference type="ARBA" id="ARBA00023136"/>
    </source>
</evidence>
<keyword evidence="5 8" id="KW-0472">Membrane</keyword>
<evidence type="ECO:0000256" key="8">
    <source>
        <dbReference type="SAM" id="Phobius"/>
    </source>
</evidence>
<name>A0A3Q0T356_AMPCI</name>
<sequence>EKVIENVPDDLGTKIPRPLLVDFSSSNFVVTNLNKKKWIHQQVEDEILLSSSVLQGFTCTGVRAISIVQIKKLIRACRRTGSNKVTLVETQLTCMYNYIKGDGNTTVFSLYPPDVLLYYDYSLVPQASCRSYLTELGDADFSVFSPALSYIRTALFENAKSCLGITNTSLTADNISVLGNMCCILDGLTAWTVQTLKDLGMLPLYLTSTFYDYFDQVSTTCINLQVGFPLLTAWSISHTVLNIFFYFFIYIYKILVSFVSATDCTGGFITRVTISSEAFPLDYSDINQFNNCLNATIVRDNLDAITQKLDQDDYLKIVLSKLRQVENQVQVLSVASRVATVEDISMWTITEIDTLAALMDPINGMWDPNLVSRQNKYLSIKGNSLGTAEINTIGGPNLCSLDVQVLKNISQETPPPAQPSARPPAKLSALPPAQPSAPPPAQLPAPPLAVHQAHLQQQNQHQHQQ</sequence>
<evidence type="ECO:0000256" key="3">
    <source>
        <dbReference type="ARBA" id="ARBA00022729"/>
    </source>
</evidence>
<evidence type="ECO:0000256" key="1">
    <source>
        <dbReference type="ARBA" id="ARBA00004370"/>
    </source>
</evidence>
<protein>
    <submittedName>
        <fullName evidence="9">Uncharacterized protein</fullName>
    </submittedName>
</protein>
<evidence type="ECO:0000256" key="6">
    <source>
        <dbReference type="ARBA" id="ARBA00023180"/>
    </source>
</evidence>
<dbReference type="PANTHER" id="PTHR23412">
    <property type="entry name" value="STEREOCILIN RELATED"/>
    <property type="match status" value="1"/>
</dbReference>
<feature type="transmembrane region" description="Helical" evidence="8">
    <location>
        <begin position="231"/>
        <end position="252"/>
    </location>
</feature>
<evidence type="ECO:0000313" key="9">
    <source>
        <dbReference type="Ensembl" id="ENSACIP00000030523.1"/>
    </source>
</evidence>
<keyword evidence="4" id="KW-0130">Cell adhesion</keyword>
<evidence type="ECO:0000256" key="2">
    <source>
        <dbReference type="ARBA" id="ARBA00011016"/>
    </source>
</evidence>
<keyword evidence="8" id="KW-0812">Transmembrane</keyword>
<reference evidence="9" key="1">
    <citation type="submission" date="2025-08" db="UniProtKB">
        <authorList>
            <consortium name="Ensembl"/>
        </authorList>
    </citation>
    <scope>IDENTIFICATION</scope>
</reference>
<dbReference type="AlphaFoldDB" id="A0A3Q0T356"/>
<keyword evidence="8" id="KW-1133">Transmembrane helix</keyword>
<proteinExistence type="inferred from homology"/>
<comment type="similarity">
    <text evidence="2">Belongs to the mesothelin family.</text>
</comment>
<feature type="compositionally biased region" description="Pro residues" evidence="7">
    <location>
        <begin position="432"/>
        <end position="447"/>
    </location>
</feature>
<organism evidence="9 10">
    <name type="scientific">Amphilophus citrinellus</name>
    <name type="common">Midas cichlid</name>
    <name type="synonym">Cichlasoma citrinellum</name>
    <dbReference type="NCBI Taxonomy" id="61819"/>
    <lineage>
        <taxon>Eukaryota</taxon>
        <taxon>Metazoa</taxon>
        <taxon>Chordata</taxon>
        <taxon>Craniata</taxon>
        <taxon>Vertebrata</taxon>
        <taxon>Euteleostomi</taxon>
        <taxon>Actinopterygii</taxon>
        <taxon>Neopterygii</taxon>
        <taxon>Teleostei</taxon>
        <taxon>Neoteleostei</taxon>
        <taxon>Acanthomorphata</taxon>
        <taxon>Ovalentaria</taxon>
        <taxon>Cichlomorphae</taxon>
        <taxon>Cichliformes</taxon>
        <taxon>Cichlidae</taxon>
        <taxon>New World cichlids</taxon>
        <taxon>Cichlasomatinae</taxon>
        <taxon>Heroini</taxon>
        <taxon>Amphilophus</taxon>
    </lineage>
</organism>
<evidence type="ECO:0000256" key="4">
    <source>
        <dbReference type="ARBA" id="ARBA00022889"/>
    </source>
</evidence>
<dbReference type="STRING" id="61819.ENSACIP00000030523"/>
<dbReference type="PANTHER" id="PTHR23412:SF6">
    <property type="entry name" value="MESOTHELIN"/>
    <property type="match status" value="1"/>
</dbReference>
<accession>A0A3Q0T356</accession>